<name>A0ABP3FK16_9ACTN</name>
<evidence type="ECO:0000313" key="3">
    <source>
        <dbReference type="Proteomes" id="UP001501822"/>
    </source>
</evidence>
<dbReference type="RefSeq" id="WP_308206033.1">
    <property type="nucleotide sequence ID" value="NZ_BAAABM010000007.1"/>
</dbReference>
<dbReference type="Proteomes" id="UP001501822">
    <property type="component" value="Unassembled WGS sequence"/>
</dbReference>
<dbReference type="EMBL" id="BAAABM010000007">
    <property type="protein sequence ID" value="GAA0319382.1"/>
    <property type="molecule type" value="Genomic_DNA"/>
</dbReference>
<protein>
    <recommendedName>
        <fullName evidence="1">DUF5753 domain-containing protein</fullName>
    </recommendedName>
</protein>
<feature type="domain" description="DUF5753" evidence="1">
    <location>
        <begin position="8"/>
        <end position="103"/>
    </location>
</feature>
<accession>A0ABP3FK16</accession>
<dbReference type="InterPro" id="IPR043917">
    <property type="entry name" value="DUF5753"/>
</dbReference>
<proteinExistence type="predicted"/>
<organism evidence="2 3">
    <name type="scientific">Actinoallomurus spadix</name>
    <dbReference type="NCBI Taxonomy" id="79912"/>
    <lineage>
        <taxon>Bacteria</taxon>
        <taxon>Bacillati</taxon>
        <taxon>Actinomycetota</taxon>
        <taxon>Actinomycetes</taxon>
        <taxon>Streptosporangiales</taxon>
        <taxon>Thermomonosporaceae</taxon>
        <taxon>Actinoallomurus</taxon>
    </lineage>
</organism>
<gene>
    <name evidence="2" type="ORF">GCM10010151_06420</name>
</gene>
<comment type="caution">
    <text evidence="2">The sequence shown here is derived from an EMBL/GenBank/DDBJ whole genome shotgun (WGS) entry which is preliminary data.</text>
</comment>
<reference evidence="3" key="1">
    <citation type="journal article" date="2019" name="Int. J. Syst. Evol. Microbiol.">
        <title>The Global Catalogue of Microorganisms (GCM) 10K type strain sequencing project: providing services to taxonomists for standard genome sequencing and annotation.</title>
        <authorList>
            <consortium name="The Broad Institute Genomics Platform"/>
            <consortium name="The Broad Institute Genome Sequencing Center for Infectious Disease"/>
            <person name="Wu L."/>
            <person name="Ma J."/>
        </authorList>
    </citation>
    <scope>NUCLEOTIDE SEQUENCE [LARGE SCALE GENOMIC DNA]</scope>
    <source>
        <strain evidence="3">JCM 3146</strain>
    </source>
</reference>
<dbReference type="Pfam" id="PF19054">
    <property type="entry name" value="DUF5753"/>
    <property type="match status" value="1"/>
</dbReference>
<evidence type="ECO:0000313" key="2">
    <source>
        <dbReference type="EMBL" id="GAA0319382.1"/>
    </source>
</evidence>
<evidence type="ECO:0000259" key="1">
    <source>
        <dbReference type="Pfam" id="PF19054"/>
    </source>
</evidence>
<keyword evidence="3" id="KW-1185">Reference proteome</keyword>
<sequence length="132" mass="15567">MRLRSRLATGLLQTADYAREVIRSALMPLYPPAEIERRVEVRLARQRVRHRERPLELWNVMDQAVLERSIGSPEIMRAQYEQLIELGELPNVTLQILLRPCTRYSVESRRFADHAQAVGQRKTRLNARTRHR</sequence>